<keyword evidence="10" id="KW-0010">Activator</keyword>
<dbReference type="NCBIfam" id="TIGR00756">
    <property type="entry name" value="PPR"/>
    <property type="match status" value="1"/>
</dbReference>
<keyword evidence="11" id="KW-0804">Transcription</keyword>
<keyword evidence="7" id="KW-0902">Two-component regulatory system</keyword>
<dbReference type="FunFam" id="1.10.10.60:FF:000007">
    <property type="entry name" value="Two-component response regulator"/>
    <property type="match status" value="1"/>
</dbReference>
<dbReference type="Pfam" id="PF00249">
    <property type="entry name" value="Myb_DNA-binding"/>
    <property type="match status" value="1"/>
</dbReference>
<dbReference type="InterPro" id="IPR011006">
    <property type="entry name" value="CheY-like_superfamily"/>
</dbReference>
<proteinExistence type="inferred from homology"/>
<dbReference type="GO" id="GO:0000160">
    <property type="term" value="P:phosphorelay signal transduction system"/>
    <property type="evidence" value="ECO:0007669"/>
    <property type="project" value="UniProtKB-KW"/>
</dbReference>
<keyword evidence="12" id="KW-0539">Nucleus</keyword>
<evidence type="ECO:0000256" key="5">
    <source>
        <dbReference type="ARBA" id="ARBA00022864"/>
    </source>
</evidence>
<evidence type="ECO:0000256" key="11">
    <source>
        <dbReference type="ARBA" id="ARBA00023163"/>
    </source>
</evidence>
<dbReference type="AlphaFoldDB" id="A0A6G1F2H3"/>
<dbReference type="CDD" id="cd17584">
    <property type="entry name" value="REC_typeB_ARR-like"/>
    <property type="match status" value="1"/>
</dbReference>
<keyword evidence="19" id="KW-1185">Reference proteome</keyword>
<dbReference type="InterPro" id="IPR045279">
    <property type="entry name" value="ARR-like"/>
</dbReference>
<dbReference type="InterPro" id="IPR001005">
    <property type="entry name" value="SANT/Myb"/>
</dbReference>
<dbReference type="NCBIfam" id="TIGR01557">
    <property type="entry name" value="myb_SHAQKYF"/>
    <property type="match status" value="1"/>
</dbReference>
<comment type="subcellular location">
    <subcellularLocation>
        <location evidence="1">Nucleus</location>
    </subcellularLocation>
</comment>
<dbReference type="Gene3D" id="3.40.50.2300">
    <property type="match status" value="1"/>
</dbReference>
<evidence type="ECO:0000313" key="18">
    <source>
        <dbReference type="EMBL" id="KAF0931097.1"/>
    </source>
</evidence>
<keyword evidence="9" id="KW-0238">DNA-binding</keyword>
<feature type="domain" description="HTH myb-type" evidence="17">
    <location>
        <begin position="208"/>
        <end position="267"/>
    </location>
</feature>
<keyword evidence="8" id="KW-0805">Transcription regulation</keyword>
<dbReference type="Gene3D" id="1.25.40.10">
    <property type="entry name" value="Tetratricopeptide repeat domain"/>
    <property type="match status" value="2"/>
</dbReference>
<dbReference type="SUPFAM" id="SSF46689">
    <property type="entry name" value="Homeodomain-like"/>
    <property type="match status" value="1"/>
</dbReference>
<evidence type="ECO:0000256" key="1">
    <source>
        <dbReference type="ARBA" id="ARBA00004123"/>
    </source>
</evidence>
<evidence type="ECO:0000256" key="6">
    <source>
        <dbReference type="ARBA" id="ARBA00022946"/>
    </source>
</evidence>
<feature type="modified residue" description="4-aspartylphosphate" evidence="13">
    <location>
        <position position="73"/>
    </location>
</feature>
<evidence type="ECO:0000256" key="7">
    <source>
        <dbReference type="ARBA" id="ARBA00023012"/>
    </source>
</evidence>
<keyword evidence="5" id="KW-0932">Cytokinin signaling pathway</keyword>
<evidence type="ECO:0000313" key="19">
    <source>
        <dbReference type="Proteomes" id="UP000479710"/>
    </source>
</evidence>
<evidence type="ECO:0000259" key="17">
    <source>
        <dbReference type="PROSITE" id="PS51294"/>
    </source>
</evidence>
<dbReference type="FunFam" id="3.40.50.2300:FF:000132">
    <property type="entry name" value="Two-component response regulator"/>
    <property type="match status" value="1"/>
</dbReference>
<feature type="domain" description="Response regulatory" evidence="16">
    <location>
        <begin position="22"/>
        <end position="137"/>
    </location>
</feature>
<evidence type="ECO:0000256" key="10">
    <source>
        <dbReference type="ARBA" id="ARBA00023159"/>
    </source>
</evidence>
<dbReference type="GO" id="GO:0009736">
    <property type="term" value="P:cytokinin-activated signaling pathway"/>
    <property type="evidence" value="ECO:0007669"/>
    <property type="project" value="UniProtKB-KW"/>
</dbReference>
<dbReference type="SMART" id="SM00448">
    <property type="entry name" value="REC"/>
    <property type="match status" value="1"/>
</dbReference>
<dbReference type="OrthoDB" id="60033at2759"/>
<feature type="repeat" description="PPR" evidence="14">
    <location>
        <begin position="846"/>
        <end position="880"/>
    </location>
</feature>
<evidence type="ECO:0000256" key="15">
    <source>
        <dbReference type="SAM" id="MobiDB-lite"/>
    </source>
</evidence>
<evidence type="ECO:0000256" key="2">
    <source>
        <dbReference type="ARBA" id="ARBA00006015"/>
    </source>
</evidence>
<dbReference type="InterPro" id="IPR006447">
    <property type="entry name" value="Myb_dom_plants"/>
</dbReference>
<dbReference type="PROSITE" id="PS51294">
    <property type="entry name" value="HTH_MYB"/>
    <property type="match status" value="1"/>
</dbReference>
<organism evidence="18 19">
    <name type="scientific">Oryza meyeriana var. granulata</name>
    <dbReference type="NCBI Taxonomy" id="110450"/>
    <lineage>
        <taxon>Eukaryota</taxon>
        <taxon>Viridiplantae</taxon>
        <taxon>Streptophyta</taxon>
        <taxon>Embryophyta</taxon>
        <taxon>Tracheophyta</taxon>
        <taxon>Spermatophyta</taxon>
        <taxon>Magnoliopsida</taxon>
        <taxon>Liliopsida</taxon>
        <taxon>Poales</taxon>
        <taxon>Poaceae</taxon>
        <taxon>BOP clade</taxon>
        <taxon>Oryzoideae</taxon>
        <taxon>Oryzeae</taxon>
        <taxon>Oryzinae</taxon>
        <taxon>Oryza</taxon>
        <taxon>Oryza meyeriana</taxon>
    </lineage>
</organism>
<dbReference type="PANTHER" id="PTHR43874">
    <property type="entry name" value="TWO-COMPONENT RESPONSE REGULATOR"/>
    <property type="match status" value="1"/>
</dbReference>
<keyword evidence="6" id="KW-0809">Transit peptide</keyword>
<protein>
    <recommendedName>
        <fullName evidence="20">Two-component response regulator</fullName>
    </recommendedName>
</protein>
<feature type="region of interest" description="Disordered" evidence="15">
    <location>
        <begin position="163"/>
        <end position="208"/>
    </location>
</feature>
<evidence type="ECO:0000256" key="4">
    <source>
        <dbReference type="ARBA" id="ARBA00022737"/>
    </source>
</evidence>
<dbReference type="PROSITE" id="PS50110">
    <property type="entry name" value="RESPONSE_REGULATORY"/>
    <property type="match status" value="1"/>
</dbReference>
<dbReference type="EMBL" id="SPHZ02000001">
    <property type="protein sequence ID" value="KAF0931097.1"/>
    <property type="molecule type" value="Genomic_DNA"/>
</dbReference>
<dbReference type="InterPro" id="IPR017930">
    <property type="entry name" value="Myb_dom"/>
</dbReference>
<dbReference type="Pfam" id="PF00072">
    <property type="entry name" value="Response_reg"/>
    <property type="match status" value="1"/>
</dbReference>
<evidence type="ECO:0000259" key="16">
    <source>
        <dbReference type="PROSITE" id="PS50110"/>
    </source>
</evidence>
<gene>
    <name evidence="18" type="ORF">E2562_002459</name>
</gene>
<reference evidence="18 19" key="1">
    <citation type="submission" date="2019-11" db="EMBL/GenBank/DDBJ databases">
        <title>Whole genome sequence of Oryza granulata.</title>
        <authorList>
            <person name="Li W."/>
        </authorList>
    </citation>
    <scope>NUCLEOTIDE SEQUENCE [LARGE SCALE GENOMIC DNA]</scope>
    <source>
        <strain evidence="19">cv. Menghai</strain>
        <tissue evidence="18">Leaf</tissue>
    </source>
</reference>
<dbReference type="SUPFAM" id="SSF52172">
    <property type="entry name" value="CheY-like"/>
    <property type="match status" value="1"/>
</dbReference>
<dbReference type="GO" id="GO:0005634">
    <property type="term" value="C:nucleus"/>
    <property type="evidence" value="ECO:0007669"/>
    <property type="project" value="UniProtKB-SubCell"/>
</dbReference>
<feature type="compositionally biased region" description="Acidic residues" evidence="15">
    <location>
        <begin position="190"/>
        <end position="205"/>
    </location>
</feature>
<dbReference type="Pfam" id="PF01535">
    <property type="entry name" value="PPR"/>
    <property type="match status" value="1"/>
</dbReference>
<dbReference type="InterPro" id="IPR009057">
    <property type="entry name" value="Homeodomain-like_sf"/>
</dbReference>
<evidence type="ECO:0000256" key="3">
    <source>
        <dbReference type="ARBA" id="ARBA00022553"/>
    </source>
</evidence>
<dbReference type="InterPro" id="IPR011990">
    <property type="entry name" value="TPR-like_helical_dom_sf"/>
</dbReference>
<evidence type="ECO:0000256" key="9">
    <source>
        <dbReference type="ARBA" id="ARBA00023125"/>
    </source>
</evidence>
<dbReference type="GO" id="GO:0003677">
    <property type="term" value="F:DNA binding"/>
    <property type="evidence" value="ECO:0007669"/>
    <property type="project" value="UniProtKB-KW"/>
</dbReference>
<evidence type="ECO:0008006" key="20">
    <source>
        <dbReference type="Google" id="ProtNLM"/>
    </source>
</evidence>
<sequence>MRPEERKGVVVRRRDQFPVGMRVLAVDDDPVCLKVLETLLLRCQYHVTTTNQAAIALKMLRENRDMFDLVISDVHMPDMDGFKLLELVGLEMDLPVIMLSVNGETKTVLKGITHGACDYLLKPVRIEELRNIWQHVIRRKFGTRDRANLDIYEECNKPLNADSDHVHGHVTCGSPEQSGRPSKKRKEYCSEEEDEGEVNTQEIDDPSAPKKPRVVWSVELHRKFVAAVNQLGIDKAVPKRILELMNVEKLTRENVASHLQARNSLHYLLFISTVLVMMLYLKRLSAVASQQVSIVAALGGRDPFLHMGAFEGLQGYQAFTSSAALSSFTPHGLLNSPRNNPAALGTQGVPASKSIQTVSGSHTLSHSISDANKYKLSLPGNQQGNLGEGLATSLGQTQMQQKWIHEETDDLSTILSGNGLANGISGTLQSVTSSPLLPQELVECTQAKIGSQPAIRTSSVSSEHFEGPIGVSSSLLESRVSQQSTIPLSGFSANGLLIHGSFNNSCATKLGGTSSACTPARSSNDLMVARDTKAGASSFGGTMLLPPDTDQKYLNFGGGNSLKQKFDERNADSLFDPKLVWSSVPSSQLSTNIGAHHSMSQRWNNSNSNSNSSNIGARMIGQASSSASTVIPQLKTDFLISGDMLISKNASDLSIPKLQSELSSSSCSFDGLLNSIVKVISSWMDSRNDFKLSPSDHTARLELIAKVHGTSQAEEYYKKLRTAASKKAASFPLLHCYVTERNVQKAETFMAELQSCGLPVDPHSLNEMMKLYIATHQYEKVLSVIELMKRNNIPRNVMSYNIWMNACAEVSGVASVQSAFKEMLNDDMVEAEWIFGSWEAECRKHDVRISNVLLGAYVRNGWIEKAERLHLHMLEKGAHPNFKTWEILMEGFVQSKQMDKAVDAMKKGLSLLKSCHWRPPFVLLEAIAEYFEEQSSVDDADRYIKMITRDQIAMDDEMEQLIIRASKIDIRGNG</sequence>
<dbReference type="Gene3D" id="1.10.10.60">
    <property type="entry name" value="Homeodomain-like"/>
    <property type="match status" value="1"/>
</dbReference>
<accession>A0A6G1F2H3</accession>
<dbReference type="InterPro" id="IPR001789">
    <property type="entry name" value="Sig_transdc_resp-reg_receiver"/>
</dbReference>
<comment type="similarity">
    <text evidence="2">Belongs to the ARR family. Type-B subfamily.</text>
</comment>
<evidence type="ECO:0000256" key="14">
    <source>
        <dbReference type="PROSITE-ProRule" id="PRU00708"/>
    </source>
</evidence>
<comment type="caution">
    <text evidence="18">The sequence shown here is derived from an EMBL/GenBank/DDBJ whole genome shotgun (WGS) entry which is preliminary data.</text>
</comment>
<name>A0A6G1F2H3_9ORYZ</name>
<evidence type="ECO:0000256" key="8">
    <source>
        <dbReference type="ARBA" id="ARBA00023015"/>
    </source>
</evidence>
<dbReference type="PROSITE" id="PS51375">
    <property type="entry name" value="PPR"/>
    <property type="match status" value="1"/>
</dbReference>
<keyword evidence="4" id="KW-0677">Repeat</keyword>
<evidence type="ECO:0000256" key="13">
    <source>
        <dbReference type="PROSITE-ProRule" id="PRU00169"/>
    </source>
</evidence>
<dbReference type="PANTHER" id="PTHR43874:SF205">
    <property type="entry name" value="TWO-COMPONENT RESPONSE REGULATOR ORR23"/>
    <property type="match status" value="1"/>
</dbReference>
<dbReference type="Pfam" id="PF13812">
    <property type="entry name" value="PPR_3"/>
    <property type="match status" value="1"/>
</dbReference>
<dbReference type="Proteomes" id="UP000479710">
    <property type="component" value="Unassembled WGS sequence"/>
</dbReference>
<evidence type="ECO:0000256" key="12">
    <source>
        <dbReference type="ARBA" id="ARBA00023242"/>
    </source>
</evidence>
<keyword evidence="3 13" id="KW-0597">Phosphoprotein</keyword>
<dbReference type="InterPro" id="IPR002885">
    <property type="entry name" value="PPR_rpt"/>
</dbReference>